<dbReference type="InterPro" id="IPR015943">
    <property type="entry name" value="WD40/YVTN_repeat-like_dom_sf"/>
</dbReference>
<dbReference type="Proteomes" id="UP001152876">
    <property type="component" value="Unassembled WGS sequence"/>
</dbReference>
<evidence type="ECO:0000256" key="7">
    <source>
        <dbReference type="SAM" id="SignalP"/>
    </source>
</evidence>
<dbReference type="OrthoDB" id="7156875at2"/>
<proteinExistence type="inferred from homology"/>
<comment type="caution">
    <text evidence="9">The sequence shown here is derived from an EMBL/GenBank/DDBJ whole genome shotgun (WGS) entry which is preliminary data.</text>
</comment>
<accession>A0A9X4NML5</accession>
<gene>
    <name evidence="9" type="ORF">H010_01990</name>
</gene>
<reference evidence="9" key="1">
    <citation type="submission" date="2013-01" db="EMBL/GenBank/DDBJ databases">
        <title>Genome draft of Hydrogenophaga taeniospiralis 2K1.</title>
        <authorList>
            <person name="Gomila M."/>
            <person name="Lalucat J."/>
        </authorList>
    </citation>
    <scope>NUCLEOTIDE SEQUENCE</scope>
    <source>
        <strain evidence="9">CCUG 15921</strain>
    </source>
</reference>
<evidence type="ECO:0000256" key="1">
    <source>
        <dbReference type="ARBA" id="ARBA00004561"/>
    </source>
</evidence>
<evidence type="ECO:0000313" key="10">
    <source>
        <dbReference type="Proteomes" id="UP001152876"/>
    </source>
</evidence>
<feature type="signal peptide" evidence="7">
    <location>
        <begin position="1"/>
        <end position="28"/>
    </location>
</feature>
<dbReference type="RefSeq" id="WP_068168464.1">
    <property type="nucleotide sequence ID" value="NZ_AOGK01000001.1"/>
</dbReference>
<comment type="subcellular location">
    <subcellularLocation>
        <location evidence="1">Fimbrium</location>
    </subcellularLocation>
</comment>
<organism evidence="9 10">
    <name type="scientific">Hydrogenophaga taeniospiralis CCUG 15921</name>
    <dbReference type="NCBI Taxonomy" id="1281780"/>
    <lineage>
        <taxon>Bacteria</taxon>
        <taxon>Pseudomonadati</taxon>
        <taxon>Pseudomonadota</taxon>
        <taxon>Betaproteobacteria</taxon>
        <taxon>Burkholderiales</taxon>
        <taxon>Comamonadaceae</taxon>
        <taxon>Hydrogenophaga</taxon>
    </lineage>
</organism>
<dbReference type="PROSITE" id="PS51257">
    <property type="entry name" value="PROKAR_LIPOPROTEIN"/>
    <property type="match status" value="1"/>
</dbReference>
<keyword evidence="5" id="KW-0106">Calcium</keyword>
<evidence type="ECO:0000256" key="3">
    <source>
        <dbReference type="ARBA" id="ARBA00022558"/>
    </source>
</evidence>
<keyword evidence="4" id="KW-0479">Metal-binding</keyword>
<keyword evidence="6" id="KW-0281">Fimbrium</keyword>
<dbReference type="GO" id="GO:0046872">
    <property type="term" value="F:metal ion binding"/>
    <property type="evidence" value="ECO:0007669"/>
    <property type="project" value="UniProtKB-KW"/>
</dbReference>
<protein>
    <submittedName>
        <fullName evidence="9">Tfp pilus assembly protein</fullName>
    </submittedName>
</protein>
<sequence length="1460" mass="158424">MNIHKNLRSWAQWGLCAALIGCNLAVNAVTWPNVPLGSTTGAIPMTMLVAGKDHKLFYEAYNDASDIDGDGTLDLRFKPSIKYFGLFDTDLCYDYSSANNRFEPKGESNEEGACKNESHGAWSGRWLNYMTTSRIDALRKVLYGGYREVDTKSETVIRRAYIPQDAHSWGKEYHSSATDGYRISDYTALDQPKKGTRHFFGSMTPNAGTDCKTLSDCSDKLHPLLRIKTNVGGLDGGWSNGVKNPDKEVRIWQWASKERPVLSDKLGVLDTYYWEADFPSGTGNQDFQVRVQVCTATYNTDCKQYGDSDKPIYKPVGLLHEFGEKDSMLFGLLTGSYDQAMSGGRLRKVMSSFSTEVDPDTGIFTGDARIVKTFDALRIRDFNNGRSDNLYRNTWLLDRPMSEGEFVDWGNPIGEMLYEATRYYAGKKTPTAAFNGTSTVDAEMGLNSVKWDDPYDSASEAKAAVCARANFLTISDVNPSYDSDSVPGSSFKIPVKNQWGYYAGDMGFFLGDLAGLDVTAEGRVITGVESNITGQRFIGQSGSTYDSAPTAKEVESLGNIRGLAPEEPTKEGSYYSASVSRYAKTTDLRPSIAGEQTVDNFVVALSSPLPSIEATLPSGKVIALIPFSKTVDSDASAVKGKFQPTNQIVDFYVEKIANSGPKDRNEKVNGGRYYAEFQINFEDVEQGADHDMDAIARYVIRATADNKLEVTVTPTYQQGNSKQNMGYIISGTNRDGVYLVARDEPESPAYFLNVPAGESAGYCDKTTLTAEETTKCKSIPSVGQPVTTYAFSPGTANAATLLKSPLWYAAKHGGFVDRNGSNTPNLEQEWDADGDGVPDTYFLVQNPMKLKESLKKAFSNIIERNASGGNVIANSTSLSTSALVYQGIYNSAKWSGDLVAYPVTTKGVSSTPAWNAAAEIPEPNGSNGRKIYFGSTKGESLKGKQFTWANLSDSEEAMFDNDEHLLDYIRGVRTRELQKGGTLRNRSATTVLGDIAHSSPAYSKDSGTVFIGANDGMLHAFDAKTGTELFAYIPSTGLPRLKALTSPSYDTNHQYFVDGDISVTSQSQTPGENLLVAALGRGGKGLFALNVTTPGSFKGEDVLWEHLSDTDADTDLGYMLGRPMVAKMQNGDWAVIVGNGYNSTRQRAVLYVFNLKTGKLLSKLDTAVAGDNGLATPGLVFDTAGKVTTAYAGDLKGNVWKFDLSDADPKNWKIALSGSPLFTAKDGSGKAQPITARITATKNTVSGDTHFDKWFVHFGTGSDFQLSDPSDTSQQTWYGLIDEGSPISGRADLKERSFKQKTGTVSGKPVRTIEVATNGDMVGKKGFYLDLPAAGERIVTASNYYKLAEPVLLASSVIPLDDVCLPGGRGYLNAINPFTGARLTKPLFDVNNDGKFDKGDALNGDYVSSIDVGVGKPGEAILIGDRLVVGGSTPEPKDVRVNLGASSFKGRIAWREIVDN</sequence>
<comment type="similarity">
    <text evidence="2">Belongs to the PilY1 family.</text>
</comment>
<evidence type="ECO:0000256" key="5">
    <source>
        <dbReference type="ARBA" id="ARBA00022837"/>
    </source>
</evidence>
<dbReference type="Gene3D" id="2.130.10.10">
    <property type="entry name" value="YVTN repeat-like/Quinoprotein amine dehydrogenase"/>
    <property type="match status" value="1"/>
</dbReference>
<feature type="domain" description="PilY1 beta-propeller" evidence="8">
    <location>
        <begin position="1004"/>
        <end position="1284"/>
    </location>
</feature>
<dbReference type="EMBL" id="AOGK01000001">
    <property type="protein sequence ID" value="MDG5974005.1"/>
    <property type="molecule type" value="Genomic_DNA"/>
</dbReference>
<dbReference type="SUPFAM" id="SSF50998">
    <property type="entry name" value="Quinoprotein alcohol dehydrogenase-like"/>
    <property type="match status" value="1"/>
</dbReference>
<evidence type="ECO:0000256" key="2">
    <source>
        <dbReference type="ARBA" id="ARBA00008387"/>
    </source>
</evidence>
<feature type="chain" id="PRO_5040995987" evidence="7">
    <location>
        <begin position="29"/>
        <end position="1460"/>
    </location>
</feature>
<evidence type="ECO:0000256" key="6">
    <source>
        <dbReference type="ARBA" id="ARBA00023263"/>
    </source>
</evidence>
<evidence type="ECO:0000259" key="8">
    <source>
        <dbReference type="Pfam" id="PF05567"/>
    </source>
</evidence>
<name>A0A9X4NML5_9BURK</name>
<dbReference type="InterPro" id="IPR008707">
    <property type="entry name" value="B-propeller_PilY1"/>
</dbReference>
<keyword evidence="7" id="KW-0732">Signal</keyword>
<dbReference type="GO" id="GO:0009289">
    <property type="term" value="C:pilus"/>
    <property type="evidence" value="ECO:0007669"/>
    <property type="project" value="UniProtKB-SubCell"/>
</dbReference>
<evidence type="ECO:0000256" key="4">
    <source>
        <dbReference type="ARBA" id="ARBA00022723"/>
    </source>
</evidence>
<evidence type="ECO:0000313" key="9">
    <source>
        <dbReference type="EMBL" id="MDG5974005.1"/>
    </source>
</evidence>
<keyword evidence="10" id="KW-1185">Reference proteome</keyword>
<dbReference type="InterPro" id="IPR011047">
    <property type="entry name" value="Quinoprotein_ADH-like_sf"/>
</dbReference>
<dbReference type="Pfam" id="PF05567">
    <property type="entry name" value="T4P_PilY1"/>
    <property type="match status" value="1"/>
</dbReference>
<keyword evidence="3" id="KW-1029">Fimbrium biogenesis</keyword>